<name>A0ABD3FVB6_9STRA</name>
<evidence type="ECO:0000313" key="2">
    <source>
        <dbReference type="Proteomes" id="UP001632037"/>
    </source>
</evidence>
<evidence type="ECO:0000313" key="1">
    <source>
        <dbReference type="EMBL" id="KAL3670848.1"/>
    </source>
</evidence>
<dbReference type="AlphaFoldDB" id="A0ABD3FVB6"/>
<gene>
    <name evidence="1" type="ORF">V7S43_004033</name>
</gene>
<reference evidence="1 2" key="1">
    <citation type="submission" date="2024-09" db="EMBL/GenBank/DDBJ databases">
        <title>Genome sequencing and assembly of Phytophthora oleae, isolate VK10A, causative agent of rot of olive drupes.</title>
        <authorList>
            <person name="Conti Taguali S."/>
            <person name="Riolo M."/>
            <person name="La Spada F."/>
            <person name="Cacciola S.O."/>
            <person name="Dionisio G."/>
        </authorList>
    </citation>
    <scope>NUCLEOTIDE SEQUENCE [LARGE SCALE GENOMIC DNA]</scope>
    <source>
        <strain evidence="1 2">VK10A</strain>
    </source>
</reference>
<comment type="caution">
    <text evidence="1">The sequence shown here is derived from an EMBL/GenBank/DDBJ whole genome shotgun (WGS) entry which is preliminary data.</text>
</comment>
<sequence>MQLAHLPQHAAAAFGPDAVAAQECKDSRLSLLADRNDAVFEVYCHFAELEPAVKKQLHVRNNKTVV</sequence>
<keyword evidence="2" id="KW-1185">Reference proteome</keyword>
<accession>A0ABD3FVB6</accession>
<organism evidence="1 2">
    <name type="scientific">Phytophthora oleae</name>
    <dbReference type="NCBI Taxonomy" id="2107226"/>
    <lineage>
        <taxon>Eukaryota</taxon>
        <taxon>Sar</taxon>
        <taxon>Stramenopiles</taxon>
        <taxon>Oomycota</taxon>
        <taxon>Peronosporomycetes</taxon>
        <taxon>Peronosporales</taxon>
        <taxon>Peronosporaceae</taxon>
        <taxon>Phytophthora</taxon>
    </lineage>
</organism>
<protein>
    <submittedName>
        <fullName evidence="1">Uncharacterized protein</fullName>
    </submittedName>
</protein>
<proteinExistence type="predicted"/>
<dbReference type="Proteomes" id="UP001632037">
    <property type="component" value="Unassembled WGS sequence"/>
</dbReference>
<dbReference type="EMBL" id="JBIMZQ010000006">
    <property type="protein sequence ID" value="KAL3670848.1"/>
    <property type="molecule type" value="Genomic_DNA"/>
</dbReference>